<dbReference type="KEGG" id="vg:29059368"/>
<evidence type="ECO:0000313" key="1">
    <source>
        <dbReference type="EMBL" id="ANM46531.1"/>
    </source>
</evidence>
<keyword evidence="2" id="KW-1185">Reference proteome</keyword>
<dbReference type="GeneID" id="29059368"/>
<evidence type="ECO:0000313" key="2">
    <source>
        <dbReference type="Proteomes" id="UP000203816"/>
    </source>
</evidence>
<accession>A0A192YCD3</accession>
<proteinExistence type="predicted"/>
<dbReference type="Proteomes" id="UP000203816">
    <property type="component" value="Segment"/>
</dbReference>
<dbReference type="EMBL" id="KX078569">
    <property type="protein sequence ID" value="ANM46531.1"/>
    <property type="molecule type" value="Genomic_DNA"/>
</dbReference>
<gene>
    <name evidence="1" type="ORF">MP1_gp0006</name>
</gene>
<sequence length="133" mass="15338">MITVRFKSKEAFEAYCDLGFCVNTIFGEYFNWDTPFKIKSFNKSVRICDVKTVDDKPLVDACSKFGELSGHSILFAKVSEMDLLEEVYSHPETNNKVPFNSTIESVRINFVGDYNKAQLIELKDKLTRLIEEF</sequence>
<organism evidence="1 2">
    <name type="scientific">Morganella phage vB_MmoM_MP1</name>
    <dbReference type="NCBI Taxonomy" id="1852628"/>
    <lineage>
        <taxon>Viruses</taxon>
        <taxon>Duplodnaviria</taxon>
        <taxon>Heunggongvirae</taxon>
        <taxon>Uroviricota</taxon>
        <taxon>Caudoviricetes</taxon>
        <taxon>Pantevenvirales</taxon>
        <taxon>Straboviridae</taxon>
        <taxon>Gualtarvirus</taxon>
        <taxon>Gualtarvirus mp1</taxon>
    </lineage>
</organism>
<protein>
    <submittedName>
        <fullName evidence="1">Uncharacterized protein</fullName>
    </submittedName>
</protein>
<reference evidence="1 2" key="1">
    <citation type="submission" date="2016-04" db="EMBL/GenBank/DDBJ databases">
        <title>Comparative genomics of Morganella phages MP1 and MP2 define new clades among the T4 and T7-like Viruses.</title>
        <authorList>
            <person name="Pinto G."/>
            <person name="Oliveira A."/>
            <person name="Malgorzata L."/>
            <person name="Kropinski A."/>
            <person name="Azeredo J."/>
        </authorList>
    </citation>
    <scope>NUCLEOTIDE SEQUENCE [LARGE SCALE GENOMIC DNA]</scope>
</reference>
<name>A0A192YCD3_9CAUD</name>
<dbReference type="RefSeq" id="YP_009279863.1">
    <property type="nucleotide sequence ID" value="NC_031020.1"/>
</dbReference>